<dbReference type="InterPro" id="IPR005683">
    <property type="entry name" value="Tom22"/>
</dbReference>
<keyword evidence="10" id="KW-0496">Mitochondrion</keyword>
<comment type="similarity">
    <text evidence="2">Belongs to the Tom22 family.</text>
</comment>
<comment type="subcellular location">
    <subcellularLocation>
        <location evidence="1">Mitochondrion outer membrane</location>
        <topology evidence="1">Single-pass membrane protein</topology>
    </subcellularLocation>
</comment>
<evidence type="ECO:0000256" key="7">
    <source>
        <dbReference type="ARBA" id="ARBA00022927"/>
    </source>
</evidence>
<evidence type="ECO:0000256" key="6">
    <source>
        <dbReference type="ARBA" id="ARBA00022787"/>
    </source>
</evidence>
<keyword evidence="4" id="KW-0813">Transport</keyword>
<dbReference type="AlphaFoldDB" id="A0A7M5U6J4"/>
<dbReference type="GO" id="GO:0005741">
    <property type="term" value="C:mitochondrial outer membrane"/>
    <property type="evidence" value="ECO:0007669"/>
    <property type="project" value="UniProtKB-SubCell"/>
</dbReference>
<accession>A0A7M5U6J4</accession>
<evidence type="ECO:0000256" key="9">
    <source>
        <dbReference type="ARBA" id="ARBA00023010"/>
    </source>
</evidence>
<evidence type="ECO:0000256" key="12">
    <source>
        <dbReference type="ARBA" id="ARBA00023170"/>
    </source>
</evidence>
<dbReference type="OrthoDB" id="10016939at2759"/>
<keyword evidence="5" id="KW-0812">Transmembrane</keyword>
<evidence type="ECO:0000313" key="13">
    <source>
        <dbReference type="EnsemblMetazoa" id="CLYHEMP006868.1"/>
    </source>
</evidence>
<evidence type="ECO:0000256" key="2">
    <source>
        <dbReference type="ARBA" id="ARBA00009874"/>
    </source>
</evidence>
<dbReference type="EnsemblMetazoa" id="CLYHEMT006868.1">
    <property type="protein sequence ID" value="CLYHEMP006868.1"/>
    <property type="gene ID" value="CLYHEMG006868"/>
</dbReference>
<dbReference type="PANTHER" id="PTHR12504">
    <property type="entry name" value="MITOCHONDRIAL IMPORT RECEPTOR SUBUNIT TOM22"/>
    <property type="match status" value="1"/>
</dbReference>
<dbReference type="CDD" id="cd22884">
    <property type="entry name" value="TOM22"/>
    <property type="match status" value="1"/>
</dbReference>
<keyword evidence="11" id="KW-0472">Membrane</keyword>
<dbReference type="Proteomes" id="UP000594262">
    <property type="component" value="Unplaced"/>
</dbReference>
<protein>
    <recommendedName>
        <fullName evidence="3">Mitochondrial import receptor subunit TOM22 homolog</fullName>
    </recommendedName>
</protein>
<evidence type="ECO:0000256" key="10">
    <source>
        <dbReference type="ARBA" id="ARBA00023128"/>
    </source>
</evidence>
<name>A0A7M5U6J4_9CNID</name>
<sequence length="178" mass="20257">DFVWLVVIPIWIFETFCKIKNLDPTVQVKARLKKRDTRKRKDTKMDPKIEEIDDAAIETLQGSEQIKVTSSVENFDDVEDETLSERLWGLTEMFPEPLRNGTLQAANLSVTGVKKAYRFTRSSLWILGTSFVILGLPVIFEVERVQTEEAALMQQRQILLGPGGGGQQPPLNLQPQMR</sequence>
<keyword evidence="6" id="KW-1000">Mitochondrion outer membrane</keyword>
<proteinExistence type="inferred from homology"/>
<dbReference type="PANTHER" id="PTHR12504:SF0">
    <property type="entry name" value="MITOCHONDRIAL IMPORT RECEPTOR SUBUNIT TOM22 HOMOLOG"/>
    <property type="match status" value="1"/>
</dbReference>
<reference evidence="13" key="1">
    <citation type="submission" date="2021-01" db="UniProtKB">
        <authorList>
            <consortium name="EnsemblMetazoa"/>
        </authorList>
    </citation>
    <scope>IDENTIFICATION</scope>
</reference>
<evidence type="ECO:0000256" key="5">
    <source>
        <dbReference type="ARBA" id="ARBA00022692"/>
    </source>
</evidence>
<organism evidence="13 14">
    <name type="scientific">Clytia hemisphaerica</name>
    <dbReference type="NCBI Taxonomy" id="252671"/>
    <lineage>
        <taxon>Eukaryota</taxon>
        <taxon>Metazoa</taxon>
        <taxon>Cnidaria</taxon>
        <taxon>Hydrozoa</taxon>
        <taxon>Hydroidolina</taxon>
        <taxon>Leptothecata</taxon>
        <taxon>Obeliida</taxon>
        <taxon>Clytiidae</taxon>
        <taxon>Clytia</taxon>
    </lineage>
</organism>
<keyword evidence="12" id="KW-0675">Receptor</keyword>
<evidence type="ECO:0000256" key="8">
    <source>
        <dbReference type="ARBA" id="ARBA00022989"/>
    </source>
</evidence>
<dbReference type="Pfam" id="PF04281">
    <property type="entry name" value="Tom22"/>
    <property type="match status" value="1"/>
</dbReference>
<keyword evidence="9" id="KW-0811">Translocation</keyword>
<evidence type="ECO:0000256" key="4">
    <source>
        <dbReference type="ARBA" id="ARBA00022448"/>
    </source>
</evidence>
<evidence type="ECO:0000256" key="11">
    <source>
        <dbReference type="ARBA" id="ARBA00023136"/>
    </source>
</evidence>
<evidence type="ECO:0000256" key="3">
    <source>
        <dbReference type="ARBA" id="ARBA00016229"/>
    </source>
</evidence>
<keyword evidence="8" id="KW-1133">Transmembrane helix</keyword>
<keyword evidence="14" id="KW-1185">Reference proteome</keyword>
<evidence type="ECO:0000313" key="14">
    <source>
        <dbReference type="Proteomes" id="UP000594262"/>
    </source>
</evidence>
<keyword evidence="7" id="KW-0653">Protein transport</keyword>
<dbReference type="GO" id="GO:0006886">
    <property type="term" value="P:intracellular protein transport"/>
    <property type="evidence" value="ECO:0007669"/>
    <property type="project" value="InterPro"/>
</dbReference>
<evidence type="ECO:0000256" key="1">
    <source>
        <dbReference type="ARBA" id="ARBA00004572"/>
    </source>
</evidence>